<evidence type="ECO:0000313" key="1">
    <source>
        <dbReference type="EMBL" id="NOU62234.1"/>
    </source>
</evidence>
<proteinExistence type="predicted"/>
<accession>A0ABX1X1E7</accession>
<sequence length="485" mass="55932">MRLILVLIVILIVNPVYSQVDSLKAIPISDTDSLVIIIDPIESMPVFPGGLDSLFSILERELDFEIINGGSESGFVYVKGVIDTSGLYGNFSMNWKDIPDRFKLVQDTIIYNEIRRVLSDLPLWSPAKQYNQKVRCNYYLRIPIPYNKTKSFKLGSYTISEKSDSSYHVTLNGKVYIDEIEKERFLNCTNKFDSIQVIRSFKRYGDRLIIPIANGKDHLDRSDRLYLRDNIEESELYEFISQAIGGLNLFILLNNNGTFEWEACGDCFNYKSSGKYIVVHDSIVILNPVSLNTPFKKESTEEKGFFPKNEFNFKNRIYILREGSLYNVNPSCEVKILKDSDWSNHFSKLIGSSYLDLCEIELKKFYHGQGFLLDSEVNDDYGITTLIKSDTTIVLFTKTIGRTPEGKAEQLILDVDYIVGDYYLSRPVDRNGKIDKELVAFVVYEDQEKFENIKRVYRANRLNEKLEVENKTSIVCWNMEFGVEP</sequence>
<dbReference type="EMBL" id="RZNH01000058">
    <property type="protein sequence ID" value="NOU62234.1"/>
    <property type="molecule type" value="Genomic_DNA"/>
</dbReference>
<protein>
    <submittedName>
        <fullName evidence="1">Uncharacterized protein</fullName>
    </submittedName>
</protein>
<name>A0ABX1X1E7_9BACT</name>
<gene>
    <name evidence="1" type="ORF">ELS83_20760</name>
</gene>
<dbReference type="RefSeq" id="WP_171597493.1">
    <property type="nucleotide sequence ID" value="NZ_RZNH01000058.1"/>
</dbReference>
<keyword evidence="2" id="KW-1185">Reference proteome</keyword>
<evidence type="ECO:0000313" key="2">
    <source>
        <dbReference type="Proteomes" id="UP000732105"/>
    </source>
</evidence>
<dbReference type="Proteomes" id="UP000732105">
    <property type="component" value="Unassembled WGS sequence"/>
</dbReference>
<comment type="caution">
    <text evidence="1">The sequence shown here is derived from an EMBL/GenBank/DDBJ whole genome shotgun (WGS) entry which is preliminary data.</text>
</comment>
<organism evidence="1 2">
    <name type="scientific">Marinifilum caeruleilacunae</name>
    <dbReference type="NCBI Taxonomy" id="2499076"/>
    <lineage>
        <taxon>Bacteria</taxon>
        <taxon>Pseudomonadati</taxon>
        <taxon>Bacteroidota</taxon>
        <taxon>Bacteroidia</taxon>
        <taxon>Marinilabiliales</taxon>
        <taxon>Marinifilaceae</taxon>
    </lineage>
</organism>
<reference evidence="1 2" key="1">
    <citation type="submission" date="2018-12" db="EMBL/GenBank/DDBJ databases">
        <title>Marinifilum JC070 sp. nov., a marine bacterium isolated from Yongle Blue Hole in the South China Sea.</title>
        <authorList>
            <person name="Fu T."/>
        </authorList>
    </citation>
    <scope>NUCLEOTIDE SEQUENCE [LARGE SCALE GENOMIC DNA]</scope>
    <source>
        <strain evidence="1 2">JC070</strain>
    </source>
</reference>